<dbReference type="GO" id="GO:0051539">
    <property type="term" value="F:4 iron, 4 sulfur cluster binding"/>
    <property type="evidence" value="ECO:0007669"/>
    <property type="project" value="UniProtKB-KW"/>
</dbReference>
<evidence type="ECO:0000256" key="1">
    <source>
        <dbReference type="ARBA" id="ARBA00001966"/>
    </source>
</evidence>
<evidence type="ECO:0000256" key="3">
    <source>
        <dbReference type="ARBA" id="ARBA00022485"/>
    </source>
</evidence>
<comment type="similarity">
    <text evidence="2">Belongs to the AOR/FOR family.</text>
</comment>
<dbReference type="InterPro" id="IPR001203">
    <property type="entry name" value="OxRdtase_Ald_Fedxn_C"/>
</dbReference>
<dbReference type="GO" id="GO:0046872">
    <property type="term" value="F:metal ion binding"/>
    <property type="evidence" value="ECO:0007669"/>
    <property type="project" value="UniProtKB-KW"/>
</dbReference>
<dbReference type="GO" id="GO:0016625">
    <property type="term" value="F:oxidoreductase activity, acting on the aldehyde or oxo group of donors, iron-sulfur protein as acceptor"/>
    <property type="evidence" value="ECO:0007669"/>
    <property type="project" value="InterPro"/>
</dbReference>
<dbReference type="KEGG" id="tcm:HL41_05125"/>
<proteinExistence type="inferred from homology"/>
<dbReference type="InterPro" id="IPR013984">
    <property type="entry name" value="Ald_Fedxn_OxRdtase_dom2"/>
</dbReference>
<evidence type="ECO:0000259" key="7">
    <source>
        <dbReference type="SMART" id="SM00790"/>
    </source>
</evidence>
<keyword evidence="9" id="KW-1185">Reference proteome</keyword>
<dbReference type="STRING" id="289377.HL41_05125"/>
<keyword evidence="4" id="KW-0479">Metal-binding</keyword>
<dbReference type="InterPro" id="IPR036503">
    <property type="entry name" value="Ald_Fedxn_OxRdtase_N_sf"/>
</dbReference>
<dbReference type="SUPFAM" id="SSF56228">
    <property type="entry name" value="Aldehyde ferredoxin oxidoreductase, N-terminal domain"/>
    <property type="match status" value="1"/>
</dbReference>
<accession>A0A075WT49</accession>
<dbReference type="OrthoDB" id="9761837at2"/>
<dbReference type="GO" id="GO:0009055">
    <property type="term" value="F:electron transfer activity"/>
    <property type="evidence" value="ECO:0007669"/>
    <property type="project" value="InterPro"/>
</dbReference>
<dbReference type="InterPro" id="IPR013983">
    <property type="entry name" value="Ald_Fedxn_OxRdtase_N"/>
</dbReference>
<dbReference type="InterPro" id="IPR036021">
    <property type="entry name" value="Tungsten_al_ferr_oxy-like_C"/>
</dbReference>
<dbReference type="PaxDb" id="289377-HL41_05125"/>
<dbReference type="AlphaFoldDB" id="A0A075WT49"/>
<dbReference type="HOGENOM" id="CLU_440510_0_0_0"/>
<dbReference type="RefSeq" id="WP_038060720.1">
    <property type="nucleotide sequence ID" value="NZ_CP008796.1"/>
</dbReference>
<dbReference type="PANTHER" id="PTHR30038:SF7">
    <property type="entry name" value="TUNGSTEN-CONTAINING GLYCERALDEHYDE-3-PHOSPHATE:FERREDOXIN OXIDOREDUCTASE"/>
    <property type="match status" value="1"/>
</dbReference>
<dbReference type="SMART" id="SM00790">
    <property type="entry name" value="AFOR_N"/>
    <property type="match status" value="1"/>
</dbReference>
<dbReference type="Pfam" id="PF02730">
    <property type="entry name" value="AFOR_N"/>
    <property type="match status" value="1"/>
</dbReference>
<dbReference type="EMBL" id="CP008796">
    <property type="protein sequence ID" value="AIH04185.1"/>
    <property type="molecule type" value="Genomic_DNA"/>
</dbReference>
<evidence type="ECO:0000256" key="2">
    <source>
        <dbReference type="ARBA" id="ARBA00011032"/>
    </source>
</evidence>
<evidence type="ECO:0000313" key="9">
    <source>
        <dbReference type="Proteomes" id="UP000028481"/>
    </source>
</evidence>
<dbReference type="Gene3D" id="1.10.569.10">
    <property type="entry name" value="Aldehyde Ferredoxin Oxidoreductase Protein, subunit A, domain 2"/>
    <property type="match status" value="1"/>
</dbReference>
<evidence type="ECO:0000256" key="4">
    <source>
        <dbReference type="ARBA" id="ARBA00022723"/>
    </source>
</evidence>
<dbReference type="Pfam" id="PF01314">
    <property type="entry name" value="AFOR_C"/>
    <property type="match status" value="1"/>
</dbReference>
<dbReference type="eggNOG" id="COG2414">
    <property type="taxonomic scope" value="Bacteria"/>
</dbReference>
<dbReference type="InterPro" id="IPR051919">
    <property type="entry name" value="W-dependent_AOR"/>
</dbReference>
<evidence type="ECO:0000313" key="8">
    <source>
        <dbReference type="EMBL" id="AIH04185.1"/>
    </source>
</evidence>
<keyword evidence="3" id="KW-0004">4Fe-4S</keyword>
<evidence type="ECO:0000256" key="5">
    <source>
        <dbReference type="ARBA" id="ARBA00023004"/>
    </source>
</evidence>
<protein>
    <submittedName>
        <fullName evidence="8">Aldehyde:ferredoxin oxidoreductase</fullName>
    </submittedName>
</protein>
<dbReference type="PANTHER" id="PTHR30038">
    <property type="entry name" value="ALDEHYDE FERREDOXIN OXIDOREDUCTASE"/>
    <property type="match status" value="1"/>
</dbReference>
<keyword evidence="6" id="KW-0411">Iron-sulfur</keyword>
<feature type="domain" description="Aldehyde ferredoxin oxidoreductase N-terminal" evidence="7">
    <location>
        <begin position="2"/>
        <end position="231"/>
    </location>
</feature>
<keyword evidence="5" id="KW-0408">Iron</keyword>
<reference evidence="8 9" key="1">
    <citation type="journal article" date="2015" name="Genome Announc.">
        <title>Genome Sequence of a Sulfate-Reducing Thermophilic Bacterium, Thermodesulfobacterium commune DSM 2178T (Phylum Thermodesulfobacteria).</title>
        <authorList>
            <person name="Bhatnagar S."/>
            <person name="Badger J.H."/>
            <person name="Madupu R."/>
            <person name="Khouri H.M."/>
            <person name="O'Connor E.M."/>
            <person name="Robb F.T."/>
            <person name="Ward N.L."/>
            <person name="Eisen J.A."/>
        </authorList>
    </citation>
    <scope>NUCLEOTIDE SEQUENCE [LARGE SCALE GENOMIC DNA]</scope>
    <source>
        <strain evidence="8 9">DSM 2178</strain>
    </source>
</reference>
<dbReference type="SUPFAM" id="SSF48310">
    <property type="entry name" value="Aldehyde ferredoxin oxidoreductase, C-terminal domains"/>
    <property type="match status" value="1"/>
</dbReference>
<dbReference type="Proteomes" id="UP000028481">
    <property type="component" value="Chromosome"/>
</dbReference>
<sequence>MHAYKVLWIDVTQKTWKVKNYPIPPYLGPVDIGIRIHLEEVESFKEEVFSGTNVLFLGTGPFAGGKIFGTHRLVAVFRSPESLGLHVSEMGGVGYKFVRSGVNGFAIFGKSPEPVVIFVEGSSEGINLRFETIEKEKLEEIYDNYHGYKGTYALTKYLLDNYSEFFIKNRARAVVVGEGAFSTKFGSLVSIDINPEKKELIQGSEDFAGRAGPGSVLAQAHGVFGLVVGGEASPQVPEVFSDVKRFAKFFQEVTSRDYTSAVNSATLKYRFDPKIGAGGTFGSNYPYYKEWLPTFCFNSIYLKREFRKKLADLILSYYWKPFKELTFEQAKTWKTCGEPCPVACKKVWKGKKVDYEPFQGIGPLIGVFNLDLASKIVDLIDQKGLDAIGTGHVVMFLLEAVQKELLTCEELGISEPPCLDPFKLNPKAWEVNGKLAIEIIEGLVSKKNKILSLIAEKGLRQAINYLENLYEDRITSVGLSFRDLALYQPYGEGGYMTPNFYWTKGFLIPIFVTGKYWTDYCLAFTSPEEFAKQVYQRAIKELSLSNAAFCRFHRGWAENLIPSLYQQLGISEYEEKIKEVYRNIGIYNLKAKALPQPLESEKAIDIFCTLAEELSLSKWYTKFTKNKKRAYLEWFERFYLTYLSLVGIS</sequence>
<gene>
    <name evidence="8" type="ORF">HL41_05125</name>
</gene>
<organism evidence="8 9">
    <name type="scientific">Thermodesulfobacterium commune DSM 2178</name>
    <dbReference type="NCBI Taxonomy" id="289377"/>
    <lineage>
        <taxon>Bacteria</taxon>
        <taxon>Pseudomonadati</taxon>
        <taxon>Thermodesulfobacteriota</taxon>
        <taxon>Thermodesulfobacteria</taxon>
        <taxon>Thermodesulfobacteriales</taxon>
        <taxon>Thermodesulfobacteriaceae</taxon>
        <taxon>Thermodesulfobacterium</taxon>
    </lineage>
</organism>
<comment type="cofactor">
    <cofactor evidence="1">
        <name>[4Fe-4S] cluster</name>
        <dbReference type="ChEBI" id="CHEBI:49883"/>
    </cofactor>
</comment>
<evidence type="ECO:0000256" key="6">
    <source>
        <dbReference type="ARBA" id="ARBA00023014"/>
    </source>
</evidence>
<dbReference type="Gene3D" id="3.60.9.10">
    <property type="entry name" value="Aldehyde ferredoxin oxidoreductase, N-terminal domain"/>
    <property type="match status" value="1"/>
</dbReference>
<name>A0A075WT49_9BACT</name>